<dbReference type="InterPro" id="IPR041304">
    <property type="entry name" value="AbiTii"/>
</dbReference>
<dbReference type="Pfam" id="PF18864">
    <property type="entry name" value="AbiTii"/>
    <property type="match status" value="1"/>
</dbReference>
<name>A0A194AGD0_9BACT</name>
<organism evidence="2 3">
    <name type="scientific">Desulfoplanes formicivorans</name>
    <dbReference type="NCBI Taxonomy" id="1592317"/>
    <lineage>
        <taxon>Bacteria</taxon>
        <taxon>Pseudomonadati</taxon>
        <taxon>Thermodesulfobacteriota</taxon>
        <taxon>Desulfovibrionia</taxon>
        <taxon>Desulfovibrionales</taxon>
        <taxon>Desulfoplanaceae</taxon>
        <taxon>Desulfoplanes</taxon>
    </lineage>
</organism>
<dbReference type="OrthoDB" id="5540951at2"/>
<evidence type="ECO:0000313" key="2">
    <source>
        <dbReference type="EMBL" id="GAU08265.1"/>
    </source>
</evidence>
<keyword evidence="3" id="KW-1185">Reference proteome</keyword>
<feature type="domain" description="AbiTii" evidence="1">
    <location>
        <begin position="3"/>
        <end position="192"/>
    </location>
</feature>
<dbReference type="AlphaFoldDB" id="A0A194AGD0"/>
<sequence length="305" mass="32783">MPLLHEIQESVVQEGADLGSILLKLRFLASRLGSDVLEEWVKHESEGYPKDVEVPPYRMVGVSYKGTFSGPFGSRIQNAPIPTHLIKQLAGDSWVRIKIRESIAGVDDLVKGSAESGSLGIDASNLILLLQGKFYVNYACNSVSGTISRTSLTEIQQAVRGRILELTLEFEKSIPAATEVSFGVSKDTDTNSEKVQQISQQIIYGNVTTAVAGGHGSSVSVSVNARDALSFVRHLVESGIAEEDAKSLATILESEEPEGDLEPFGARAKAWIASNLKKAMDGTWKAGLSVATAVITEAAKKYYGL</sequence>
<proteinExistence type="predicted"/>
<gene>
    <name evidence="2" type="ORF">DPF_0968</name>
</gene>
<protein>
    <recommendedName>
        <fullName evidence="1">AbiTii domain-containing protein</fullName>
    </recommendedName>
</protein>
<evidence type="ECO:0000259" key="1">
    <source>
        <dbReference type="Pfam" id="PF18864"/>
    </source>
</evidence>
<dbReference type="Proteomes" id="UP000095200">
    <property type="component" value="Unassembled WGS sequence"/>
</dbReference>
<reference evidence="3" key="1">
    <citation type="submission" date="2016-06" db="EMBL/GenBank/DDBJ databases">
        <title>Draft genome sequence of Desulfoplanes formicivorans strain Pf12B.</title>
        <authorList>
            <person name="Watanabe M."/>
            <person name="Kojima H."/>
            <person name="Fukui M."/>
        </authorList>
    </citation>
    <scope>NUCLEOTIDE SEQUENCE [LARGE SCALE GENOMIC DNA]</scope>
    <source>
        <strain evidence="3">Pf12B</strain>
    </source>
</reference>
<dbReference type="EMBL" id="BDFE01000010">
    <property type="protein sequence ID" value="GAU08265.1"/>
    <property type="molecule type" value="Genomic_DNA"/>
</dbReference>
<accession>A0A194AGD0</accession>
<comment type="caution">
    <text evidence="2">The sequence shown here is derived from an EMBL/GenBank/DDBJ whole genome shotgun (WGS) entry which is preliminary data.</text>
</comment>
<evidence type="ECO:0000313" key="3">
    <source>
        <dbReference type="Proteomes" id="UP000095200"/>
    </source>
</evidence>